<protein>
    <submittedName>
        <fullName evidence="1">Toxin-antitoxin system YwqK family antitoxin</fullName>
    </submittedName>
</protein>
<organism evidence="1 2">
    <name type="scientific">Splendidivirga corallicola</name>
    <dbReference type="NCBI Taxonomy" id="3051826"/>
    <lineage>
        <taxon>Bacteria</taxon>
        <taxon>Pseudomonadati</taxon>
        <taxon>Bacteroidota</taxon>
        <taxon>Cytophagia</taxon>
        <taxon>Cytophagales</taxon>
        <taxon>Splendidivirgaceae</taxon>
        <taxon>Splendidivirga</taxon>
    </lineage>
</organism>
<dbReference type="EMBL" id="JAUJEA010000005">
    <property type="protein sequence ID" value="MDN5202611.1"/>
    <property type="molecule type" value="Genomic_DNA"/>
</dbReference>
<dbReference type="Gene3D" id="3.90.930.1">
    <property type="match status" value="1"/>
</dbReference>
<name>A0ABT8KPE4_9BACT</name>
<sequence length="207" mass="24410">MLRRLIFPFLLCMCHTLCAQITEDRYDNGKLRAVGRMENGLKVGEWKYYYPDGTKNAVEFYQKDQLHGSCYYYSFAGNLIGYENWKNGIQVDSAKYFYDNGIVEKEGVFQAGSYQGEWVFYYENGKVKRKGTYQKGLPNGTWLFYYENGNIKQEGKFLNGMEEDEWKFYNEQGRLEYIGSYESGQRIGEWFYITKKGKKKPISIDDN</sequence>
<proteinExistence type="predicted"/>
<accession>A0ABT8KPE4</accession>
<dbReference type="Gene3D" id="2.20.110.10">
    <property type="entry name" value="Histone H3 K4-specific methyltransferase SET7/9 N-terminal domain"/>
    <property type="match status" value="1"/>
</dbReference>
<dbReference type="SUPFAM" id="SSF82185">
    <property type="entry name" value="Histone H3 K4-specific methyltransferase SET7/9 N-terminal domain"/>
    <property type="match status" value="2"/>
</dbReference>
<dbReference type="PANTHER" id="PTHR33706">
    <property type="entry name" value="MORN VARIANT REPEAT PROTEIN"/>
    <property type="match status" value="1"/>
</dbReference>
<dbReference type="Proteomes" id="UP001172082">
    <property type="component" value="Unassembled WGS sequence"/>
</dbReference>
<dbReference type="Pfam" id="PF07661">
    <property type="entry name" value="MORN_2"/>
    <property type="match status" value="3"/>
</dbReference>
<evidence type="ECO:0000313" key="1">
    <source>
        <dbReference type="EMBL" id="MDN5202611.1"/>
    </source>
</evidence>
<dbReference type="InterPro" id="IPR011652">
    <property type="entry name" value="MORN_2"/>
</dbReference>
<dbReference type="RefSeq" id="WP_346752635.1">
    <property type="nucleotide sequence ID" value="NZ_JAUJEA010000005.1"/>
</dbReference>
<dbReference type="PANTHER" id="PTHR33706:SF1">
    <property type="entry name" value="TPR REPEAT PROTEIN"/>
    <property type="match status" value="1"/>
</dbReference>
<evidence type="ECO:0000313" key="2">
    <source>
        <dbReference type="Proteomes" id="UP001172082"/>
    </source>
</evidence>
<reference evidence="1" key="1">
    <citation type="submission" date="2023-06" db="EMBL/GenBank/DDBJ databases">
        <title>Genomic of Parafulvivirga corallium.</title>
        <authorList>
            <person name="Wang G."/>
        </authorList>
    </citation>
    <scope>NUCLEOTIDE SEQUENCE</scope>
    <source>
        <strain evidence="1">BMA10</strain>
    </source>
</reference>
<gene>
    <name evidence="1" type="ORF">QQ008_14580</name>
</gene>
<comment type="caution">
    <text evidence="1">The sequence shown here is derived from an EMBL/GenBank/DDBJ whole genome shotgun (WGS) entry which is preliminary data.</text>
</comment>
<keyword evidence="2" id="KW-1185">Reference proteome</keyword>